<organism evidence="1 2">
    <name type="scientific">Microcoleus asticus IPMA8</name>
    <dbReference type="NCBI Taxonomy" id="2563858"/>
    <lineage>
        <taxon>Bacteria</taxon>
        <taxon>Bacillati</taxon>
        <taxon>Cyanobacteriota</taxon>
        <taxon>Cyanophyceae</taxon>
        <taxon>Oscillatoriophycideae</taxon>
        <taxon>Oscillatoriales</taxon>
        <taxon>Microcoleaceae</taxon>
        <taxon>Microcoleus</taxon>
        <taxon>Microcoleus asticus</taxon>
    </lineage>
</organism>
<gene>
    <name evidence="1" type="ORF">E5S67_06265</name>
</gene>
<sequence>MAEIYINPMKLFPYDVNRREGTYFDRNGKCVEDKLLRGHYSVAYEGSDIRLSSWAWKQRKELTNLATYFDGNSAEEKRQIIWHQFKTRTVDRHLINFCERFREEPLYLWYVSNYDLPTAQFIKRFLEWYWSQYPVTHQ</sequence>
<keyword evidence="2" id="KW-1185">Reference proteome</keyword>
<name>A0ABX2DA65_9CYAN</name>
<dbReference type="EMBL" id="SRRZ01000233">
    <property type="protein sequence ID" value="NQE38480.1"/>
    <property type="molecule type" value="Genomic_DNA"/>
</dbReference>
<reference evidence="1 2" key="1">
    <citation type="journal article" date="2020" name="Sci. Rep.">
        <title>A novel cyanobacterial geosmin producer, revising GeoA distribution and dispersion patterns in Bacteria.</title>
        <authorList>
            <person name="Churro C."/>
            <person name="Semedo-Aguiar A.P."/>
            <person name="Silva A.D."/>
            <person name="Pereira-Leal J.B."/>
            <person name="Leite R.B."/>
        </authorList>
    </citation>
    <scope>NUCLEOTIDE SEQUENCE [LARGE SCALE GENOMIC DNA]</scope>
    <source>
        <strain evidence="1 2">IPMA8</strain>
    </source>
</reference>
<proteinExistence type="predicted"/>
<evidence type="ECO:0000313" key="1">
    <source>
        <dbReference type="EMBL" id="NQE38480.1"/>
    </source>
</evidence>
<comment type="caution">
    <text evidence="1">The sequence shown here is derived from an EMBL/GenBank/DDBJ whole genome shotgun (WGS) entry which is preliminary data.</text>
</comment>
<accession>A0ABX2DA65</accession>
<protein>
    <submittedName>
        <fullName evidence="1">Uncharacterized protein</fullName>
    </submittedName>
</protein>
<evidence type="ECO:0000313" key="2">
    <source>
        <dbReference type="Proteomes" id="UP000702425"/>
    </source>
</evidence>
<dbReference type="Proteomes" id="UP000702425">
    <property type="component" value="Unassembled WGS sequence"/>
</dbReference>